<evidence type="ECO:0000313" key="7">
    <source>
        <dbReference type="Proteomes" id="UP000582016"/>
    </source>
</evidence>
<feature type="non-terminal residue" evidence="6">
    <location>
        <position position="1"/>
    </location>
</feature>
<reference evidence="6 7" key="1">
    <citation type="submission" date="2020-05" db="EMBL/GenBank/DDBJ databases">
        <title>Identification and distribution of gene clusters putatively required for synthesis of sphingolipid metabolism inhibitors in phylogenetically diverse species of the filamentous fungus Fusarium.</title>
        <authorList>
            <person name="Kim H.-S."/>
            <person name="Busman M."/>
            <person name="Brown D.W."/>
            <person name="Divon H."/>
            <person name="Uhlig S."/>
            <person name="Proctor R.H."/>
        </authorList>
    </citation>
    <scope>NUCLEOTIDE SEQUENCE [LARGE SCALE GENOMIC DNA]</scope>
    <source>
        <strain evidence="6 7">NRRL 13617</strain>
    </source>
</reference>
<dbReference type="GO" id="GO:0003939">
    <property type="term" value="F:L-iditol 2-dehydrogenase (NAD+) activity"/>
    <property type="evidence" value="ECO:0007669"/>
    <property type="project" value="TreeGrafter"/>
</dbReference>
<keyword evidence="7" id="KW-1185">Reference proteome</keyword>
<comment type="cofactor">
    <cofactor evidence="1">
        <name>Zn(2+)</name>
        <dbReference type="ChEBI" id="CHEBI:29105"/>
    </cofactor>
</comment>
<dbReference type="GO" id="GO:0006062">
    <property type="term" value="P:sorbitol catabolic process"/>
    <property type="evidence" value="ECO:0007669"/>
    <property type="project" value="TreeGrafter"/>
</dbReference>
<evidence type="ECO:0000256" key="5">
    <source>
        <dbReference type="ARBA" id="ARBA00023002"/>
    </source>
</evidence>
<dbReference type="EMBL" id="JAAOAQ010000356">
    <property type="protein sequence ID" value="KAF5552318.1"/>
    <property type="molecule type" value="Genomic_DNA"/>
</dbReference>
<dbReference type="OrthoDB" id="3941538at2759"/>
<dbReference type="PANTHER" id="PTHR43161">
    <property type="entry name" value="SORBITOL DEHYDROGENASE"/>
    <property type="match status" value="1"/>
</dbReference>
<proteinExistence type="inferred from homology"/>
<protein>
    <submittedName>
        <fullName evidence="6">D-xylulose reductase A</fullName>
    </submittedName>
</protein>
<accession>A0A8H5JDP3</accession>
<sequence length="65" mass="7177">MASNLSFVLNKPNDVSFEERPKPTLSSPHDFLLSVTYTGICGSDVHYWVHGPIGKFVVEDPMVLG</sequence>
<keyword evidence="4" id="KW-0862">Zinc</keyword>
<dbReference type="Proteomes" id="UP000582016">
    <property type="component" value="Unassembled WGS sequence"/>
</dbReference>
<dbReference type="PANTHER" id="PTHR43161:SF9">
    <property type="entry name" value="SORBITOL DEHYDROGENASE"/>
    <property type="match status" value="1"/>
</dbReference>
<keyword evidence="3" id="KW-0479">Metal-binding</keyword>
<evidence type="ECO:0000256" key="1">
    <source>
        <dbReference type="ARBA" id="ARBA00001947"/>
    </source>
</evidence>
<gene>
    <name evidence="6" type="ORF">FPHYL_8966</name>
</gene>
<evidence type="ECO:0000313" key="6">
    <source>
        <dbReference type="EMBL" id="KAF5552318.1"/>
    </source>
</evidence>
<evidence type="ECO:0000256" key="4">
    <source>
        <dbReference type="ARBA" id="ARBA00022833"/>
    </source>
</evidence>
<comment type="caution">
    <text evidence="6">The sequence shown here is derived from an EMBL/GenBank/DDBJ whole genome shotgun (WGS) entry which is preliminary data.</text>
</comment>
<dbReference type="AlphaFoldDB" id="A0A8H5JDP3"/>
<keyword evidence="5" id="KW-0560">Oxidoreductase</keyword>
<comment type="similarity">
    <text evidence="2">Belongs to the zinc-containing alcohol dehydrogenase family.</text>
</comment>
<dbReference type="GO" id="GO:0046872">
    <property type="term" value="F:metal ion binding"/>
    <property type="evidence" value="ECO:0007669"/>
    <property type="project" value="UniProtKB-KW"/>
</dbReference>
<evidence type="ECO:0000256" key="2">
    <source>
        <dbReference type="ARBA" id="ARBA00008072"/>
    </source>
</evidence>
<name>A0A8H5JDP3_9HYPO</name>
<dbReference type="Gene3D" id="3.90.180.10">
    <property type="entry name" value="Medium-chain alcohol dehydrogenases, catalytic domain"/>
    <property type="match status" value="1"/>
</dbReference>
<evidence type="ECO:0000256" key="3">
    <source>
        <dbReference type="ARBA" id="ARBA00022723"/>
    </source>
</evidence>
<organism evidence="6 7">
    <name type="scientific">Fusarium phyllophilum</name>
    <dbReference type="NCBI Taxonomy" id="47803"/>
    <lineage>
        <taxon>Eukaryota</taxon>
        <taxon>Fungi</taxon>
        <taxon>Dikarya</taxon>
        <taxon>Ascomycota</taxon>
        <taxon>Pezizomycotina</taxon>
        <taxon>Sordariomycetes</taxon>
        <taxon>Hypocreomycetidae</taxon>
        <taxon>Hypocreales</taxon>
        <taxon>Nectriaceae</taxon>
        <taxon>Fusarium</taxon>
        <taxon>Fusarium fujikuroi species complex</taxon>
    </lineage>
</organism>
<dbReference type="SUPFAM" id="SSF50129">
    <property type="entry name" value="GroES-like"/>
    <property type="match status" value="1"/>
</dbReference>
<dbReference type="InterPro" id="IPR011032">
    <property type="entry name" value="GroES-like_sf"/>
</dbReference>